<keyword evidence="3" id="KW-1185">Reference proteome</keyword>
<protein>
    <submittedName>
        <fullName evidence="2">Uncharacterized protein</fullName>
    </submittedName>
</protein>
<dbReference type="EMBL" id="JARXVH010000023">
    <property type="protein sequence ID" value="MDH6221474.1"/>
    <property type="molecule type" value="Genomic_DNA"/>
</dbReference>
<name>A0ABT6M1E6_9ACTN</name>
<reference evidence="2 3" key="1">
    <citation type="submission" date="2023-04" db="EMBL/GenBank/DDBJ databases">
        <title>Forest soil microbial communities from Buena Vista Peninsula, Colon Province, Panama.</title>
        <authorList>
            <person name="Bouskill N."/>
        </authorList>
    </citation>
    <scope>NUCLEOTIDE SEQUENCE [LARGE SCALE GENOMIC DNA]</scope>
    <source>
        <strain evidence="2 3">GGS1</strain>
    </source>
</reference>
<evidence type="ECO:0000313" key="2">
    <source>
        <dbReference type="EMBL" id="MDH6221474.1"/>
    </source>
</evidence>
<evidence type="ECO:0000313" key="3">
    <source>
        <dbReference type="Proteomes" id="UP001160499"/>
    </source>
</evidence>
<organism evidence="2 3">
    <name type="scientific">Streptomyces pseudovenezuelae</name>
    <dbReference type="NCBI Taxonomy" id="67350"/>
    <lineage>
        <taxon>Bacteria</taxon>
        <taxon>Bacillati</taxon>
        <taxon>Actinomycetota</taxon>
        <taxon>Actinomycetes</taxon>
        <taxon>Kitasatosporales</taxon>
        <taxon>Streptomycetaceae</taxon>
        <taxon>Streptomyces</taxon>
        <taxon>Streptomyces aurantiacus group</taxon>
    </lineage>
</organism>
<evidence type="ECO:0000256" key="1">
    <source>
        <dbReference type="SAM" id="MobiDB-lite"/>
    </source>
</evidence>
<gene>
    <name evidence="2" type="ORF">M2283_008821</name>
</gene>
<dbReference type="Proteomes" id="UP001160499">
    <property type="component" value="Unassembled WGS sequence"/>
</dbReference>
<sequence>MAGGEQDPVFDFMVVRAPDAVDPQALGEAYIHDEVYVAQGSAVRRVARDLHTEDSSSEIGKLVHRKVLCEQPGESTEEKQIAVLLDESLKLAVPCAGPCEKGGMSTNGPMRHPLPLERLDAFTYVVRDSTYYLLPDRPELLFGVPLIPELPRIIDLLDAQDALVRAPDAIPALVARLETLLGAPLTRVVFTADCGHSADFARAKRELFDALYLLYIWRRALDVDLEPLIDGLRALHVLEALAIDAIVARIRTQGTPTAGERALLGCLAERCPGLRGWQFKGSPPCFPLIADSKSLARWRLADPVIHCLFARLFRYLVPFNPIRPIGIGDLKVVRQWLVAYRPGEISHIHNILKGETKTREHKRTEHAEDTFSFSATDSQENTRDVQSTQRFEVKNEAEAVVKSTLGVTANATVTYTSTPVVASLTAGFSYNRASDDTKKTAQNFARDVIDKAVSRVTEQTSTQRSTTHRLETEETNLQQFTNVKGPAHVSGMYRWVDKVYKAQIFNYGKRTMFEFLIPQPAAYWVQTRLRNAEKGLTVPQPPALPVYDEPVFPYEQDAIDAATYQKLRVDYDLEQLPVPVEEKVVALRQLGTNARYFKEKDLDERDGTRVFECHGDGIAGYRAEHVDFLGVACLHHKEATNRFTLEIADRMVWDQTHPLQKDWVFTSPEPPPEDLVLPADDTTVRLTFWGEIWWYEFSTVLHLRLTPERRAEWQAAVYAVVKKAELKKTAAVNEARTAEYERRLSQYRDEIAQLRATSVADALAGSSDAADKAVMDEEIKKHCLTLITKEFDSDAGDDVLPLTDALATRKLKPVTTRFEVDETMDPKAKVPVPPTTAGYKTEPDEKESDWPAIDLKVARAKGKLVQFLEQAFEWQHLSYLFYPYYWAEQPDWLELMDRQDDADPAFTAFLRAGMARVLVAVTPGYRQAVCYYLANRAPWSGGRTPVIGDDLFVSLHEEMREQTDDRLGGKAEGEPWTFVVPTTLVYLHDSGDKLPDLAAERALREGES</sequence>
<comment type="caution">
    <text evidence="2">The sequence shown here is derived from an EMBL/GenBank/DDBJ whole genome shotgun (WGS) entry which is preliminary data.</text>
</comment>
<dbReference type="RefSeq" id="WP_280882195.1">
    <property type="nucleotide sequence ID" value="NZ_JARXVH010000023.1"/>
</dbReference>
<proteinExistence type="predicted"/>
<feature type="region of interest" description="Disordered" evidence="1">
    <location>
        <begin position="826"/>
        <end position="846"/>
    </location>
</feature>
<accession>A0ABT6M1E6</accession>